<evidence type="ECO:0000313" key="4">
    <source>
        <dbReference type="Proteomes" id="UP000613743"/>
    </source>
</evidence>
<dbReference type="Gene3D" id="3.10.20.280">
    <property type="entry name" value="RnfH-like"/>
    <property type="match status" value="1"/>
</dbReference>
<dbReference type="SUPFAM" id="SSF54285">
    <property type="entry name" value="MoaD/ThiS"/>
    <property type="match status" value="1"/>
</dbReference>
<reference evidence="3" key="1">
    <citation type="journal article" date="2014" name="Int. J. Syst. Evol. Microbiol.">
        <title>Complete genome sequence of Corynebacterium casei LMG S-19264T (=DSM 44701T), isolated from a smear-ripened cheese.</title>
        <authorList>
            <consortium name="US DOE Joint Genome Institute (JGI-PGF)"/>
            <person name="Walter F."/>
            <person name="Albersmeier A."/>
            <person name="Kalinowski J."/>
            <person name="Ruckert C."/>
        </authorList>
    </citation>
    <scope>NUCLEOTIDE SEQUENCE</scope>
    <source>
        <strain evidence="3">JCM 30804</strain>
    </source>
</reference>
<dbReference type="Proteomes" id="UP000613743">
    <property type="component" value="Unassembled WGS sequence"/>
</dbReference>
<dbReference type="NCBIfam" id="NF002490">
    <property type="entry name" value="PRK01777.1"/>
    <property type="match status" value="1"/>
</dbReference>
<organism evidence="3 4">
    <name type="scientific">Shewanella gelidii</name>
    <dbReference type="NCBI Taxonomy" id="1642821"/>
    <lineage>
        <taxon>Bacteria</taxon>
        <taxon>Pseudomonadati</taxon>
        <taxon>Pseudomonadota</taxon>
        <taxon>Gammaproteobacteria</taxon>
        <taxon>Alteromonadales</taxon>
        <taxon>Shewanellaceae</taxon>
        <taxon>Shewanella</taxon>
    </lineage>
</organism>
<evidence type="ECO:0000256" key="2">
    <source>
        <dbReference type="HAMAP-Rule" id="MF_00460"/>
    </source>
</evidence>
<comment type="similarity">
    <text evidence="1 2">Belongs to the UPF0125 (RnfH) family.</text>
</comment>
<dbReference type="InterPro" id="IPR005346">
    <property type="entry name" value="RnfH"/>
</dbReference>
<dbReference type="PANTHER" id="PTHR37483">
    <property type="entry name" value="UPF0125 PROTEIN RATB"/>
    <property type="match status" value="1"/>
</dbReference>
<gene>
    <name evidence="3" type="ORF">GCM10009332_01710</name>
</gene>
<reference evidence="3" key="2">
    <citation type="submission" date="2020-09" db="EMBL/GenBank/DDBJ databases">
        <authorList>
            <person name="Sun Q."/>
            <person name="Ohkuma M."/>
        </authorList>
    </citation>
    <scope>NUCLEOTIDE SEQUENCE</scope>
    <source>
        <strain evidence="3">JCM 30804</strain>
    </source>
</reference>
<dbReference type="InterPro" id="IPR016155">
    <property type="entry name" value="Mopterin_synth/thiamin_S_b"/>
</dbReference>
<protein>
    <recommendedName>
        <fullName evidence="2">UPF0125 protein GCM10009332_01710</fullName>
    </recommendedName>
</protein>
<dbReference type="AlphaFoldDB" id="A0A917JJR6"/>
<comment type="caution">
    <text evidence="3">The sequence shown here is derived from an EMBL/GenBank/DDBJ whole genome shotgun (WGS) entry which is preliminary data.</text>
</comment>
<accession>A0A917JJR6</accession>
<name>A0A917JJR6_9GAMM</name>
<keyword evidence="4" id="KW-1185">Reference proteome</keyword>
<sequence>MTSNAKNQGLMSVEVIYALPNQQKRIRLQVKSGTTCIEAVTQSNIAALFDEIDLASVKLGIYSRSVKHHQVVKSGERIEIYRPLQADMKAMRVKAQEVRQRRLEETLVFERCNECRRICFECRPKKAALAALAQAS</sequence>
<dbReference type="InterPro" id="IPR037021">
    <property type="entry name" value="RnfH_sf"/>
</dbReference>
<dbReference type="PANTHER" id="PTHR37483:SF1">
    <property type="entry name" value="UPF0125 PROTEIN RATB"/>
    <property type="match status" value="1"/>
</dbReference>
<dbReference type="Pfam" id="PF03658">
    <property type="entry name" value="Ub-RnfH"/>
    <property type="match status" value="1"/>
</dbReference>
<dbReference type="HAMAP" id="MF_00460">
    <property type="entry name" value="UPF0125_RnfH"/>
    <property type="match status" value="1"/>
</dbReference>
<proteinExistence type="inferred from homology"/>
<dbReference type="EMBL" id="BMPZ01000001">
    <property type="protein sequence ID" value="GGI68203.1"/>
    <property type="molecule type" value="Genomic_DNA"/>
</dbReference>
<evidence type="ECO:0000256" key="1">
    <source>
        <dbReference type="ARBA" id="ARBA00010645"/>
    </source>
</evidence>
<evidence type="ECO:0000313" key="3">
    <source>
        <dbReference type="EMBL" id="GGI68203.1"/>
    </source>
</evidence>